<name>A0ABT8TCI4_9GAMM</name>
<organism evidence="4 5">
    <name type="scientific">Gilvimarinus algae</name>
    <dbReference type="NCBI Taxonomy" id="3058037"/>
    <lineage>
        <taxon>Bacteria</taxon>
        <taxon>Pseudomonadati</taxon>
        <taxon>Pseudomonadota</taxon>
        <taxon>Gammaproteobacteria</taxon>
        <taxon>Cellvibrionales</taxon>
        <taxon>Cellvibrionaceae</taxon>
        <taxon>Gilvimarinus</taxon>
    </lineage>
</organism>
<dbReference type="Pfam" id="PF01497">
    <property type="entry name" value="Peripla_BP_2"/>
    <property type="match status" value="1"/>
</dbReference>
<dbReference type="PROSITE" id="PS50983">
    <property type="entry name" value="FE_B12_PBP"/>
    <property type="match status" value="1"/>
</dbReference>
<dbReference type="SUPFAM" id="SSF53807">
    <property type="entry name" value="Helical backbone' metal receptor"/>
    <property type="match status" value="1"/>
</dbReference>
<dbReference type="Proteomes" id="UP001168380">
    <property type="component" value="Unassembled WGS sequence"/>
</dbReference>
<dbReference type="RefSeq" id="WP_302711958.1">
    <property type="nucleotide sequence ID" value="NZ_JAULRT010000047.1"/>
</dbReference>
<dbReference type="EMBL" id="JAULRT010000047">
    <property type="protein sequence ID" value="MDO3381802.1"/>
    <property type="molecule type" value="Genomic_DNA"/>
</dbReference>
<gene>
    <name evidence="4" type="ORF">QWI16_06410</name>
</gene>
<dbReference type="PANTHER" id="PTHR30535:SF34">
    <property type="entry name" value="MOLYBDATE-BINDING PROTEIN MOLA"/>
    <property type="match status" value="1"/>
</dbReference>
<dbReference type="InterPro" id="IPR002491">
    <property type="entry name" value="ABC_transptr_periplasmic_BD"/>
</dbReference>
<feature type="domain" description="Fe/B12 periplasmic-binding" evidence="3">
    <location>
        <begin position="44"/>
        <end position="293"/>
    </location>
</feature>
<feature type="chain" id="PRO_5045565873" evidence="2">
    <location>
        <begin position="24"/>
        <end position="295"/>
    </location>
</feature>
<evidence type="ECO:0000313" key="5">
    <source>
        <dbReference type="Proteomes" id="UP001168380"/>
    </source>
</evidence>
<keyword evidence="1 2" id="KW-0732">Signal</keyword>
<evidence type="ECO:0000313" key="4">
    <source>
        <dbReference type="EMBL" id="MDO3381802.1"/>
    </source>
</evidence>
<proteinExistence type="predicted"/>
<evidence type="ECO:0000256" key="2">
    <source>
        <dbReference type="SAM" id="SignalP"/>
    </source>
</evidence>
<dbReference type="NCBIfam" id="NF038402">
    <property type="entry name" value="TroA_like"/>
    <property type="match status" value="1"/>
</dbReference>
<keyword evidence="5" id="KW-1185">Reference proteome</keyword>
<protein>
    <submittedName>
        <fullName evidence="4">Cobalamin-binding protein</fullName>
    </submittedName>
</protein>
<dbReference type="InterPro" id="IPR054828">
    <property type="entry name" value="Vit_B12_bind_prot"/>
</dbReference>
<dbReference type="Gene3D" id="3.40.50.1980">
    <property type="entry name" value="Nitrogenase molybdenum iron protein domain"/>
    <property type="match status" value="2"/>
</dbReference>
<evidence type="ECO:0000256" key="1">
    <source>
        <dbReference type="ARBA" id="ARBA00022729"/>
    </source>
</evidence>
<dbReference type="CDD" id="cd01144">
    <property type="entry name" value="BtuF"/>
    <property type="match status" value="1"/>
</dbReference>
<evidence type="ECO:0000259" key="3">
    <source>
        <dbReference type="PROSITE" id="PS50983"/>
    </source>
</evidence>
<dbReference type="InterPro" id="IPR050902">
    <property type="entry name" value="ABC_Transporter_SBP"/>
</dbReference>
<feature type="signal peptide" evidence="2">
    <location>
        <begin position="1"/>
        <end position="23"/>
    </location>
</feature>
<sequence>MRLKLTPAMWVMLGVCLSVIAQAAPIEVTDARGKVIRLQQPAERIVALAPHIVENVYSAGAGDTLVAAVSYSDYPPEAAQLPQVGSYKLVNYEAILALKPDLVLGWASGNGEEAARQLERLGLTVYVDELRSMEDIAGAIRTLGALAGTSARANQRVDQWLDRLARLRANYEQAPPVSVFYQVWNDPLQTLNGEHLVSDVIRLCGGRNIFADAPALAPKINIESVLARDPDAIVASGMGEERPEWLDEWLAYPALQAVSEQNLFFVPPDIIQRHTLRILDGAQLLCQHLEKSRNP</sequence>
<dbReference type="PANTHER" id="PTHR30535">
    <property type="entry name" value="VITAMIN B12-BINDING PROTEIN"/>
    <property type="match status" value="1"/>
</dbReference>
<accession>A0ABT8TCI4</accession>
<comment type="caution">
    <text evidence="4">The sequence shown here is derived from an EMBL/GenBank/DDBJ whole genome shotgun (WGS) entry which is preliminary data.</text>
</comment>
<reference evidence="4" key="1">
    <citation type="submission" date="2023-07" db="EMBL/GenBank/DDBJ databases">
        <title>Gilvimarinus algae sp. nov., isolated from the surface of Kelp.</title>
        <authorList>
            <person name="Sun Y.Y."/>
            <person name="Gong Y."/>
            <person name="Du Z.J."/>
        </authorList>
    </citation>
    <scope>NUCLEOTIDE SEQUENCE</scope>
    <source>
        <strain evidence="4">SDUM040014</strain>
    </source>
</reference>